<dbReference type="GO" id="GO:0003700">
    <property type="term" value="F:DNA-binding transcription factor activity"/>
    <property type="evidence" value="ECO:0007669"/>
    <property type="project" value="TreeGrafter"/>
</dbReference>
<dbReference type="GO" id="GO:0046983">
    <property type="term" value="F:protein dimerization activity"/>
    <property type="evidence" value="ECO:0007669"/>
    <property type="project" value="InterPro"/>
</dbReference>
<keyword evidence="2" id="KW-0805">Transcription regulation</keyword>
<dbReference type="PROSITE" id="PS50888">
    <property type="entry name" value="BHLH"/>
    <property type="match status" value="1"/>
</dbReference>
<feature type="compositionally biased region" description="Polar residues" evidence="5">
    <location>
        <begin position="258"/>
        <end position="276"/>
    </location>
</feature>
<evidence type="ECO:0000256" key="5">
    <source>
        <dbReference type="SAM" id="MobiDB-lite"/>
    </source>
</evidence>
<dbReference type="PANTHER" id="PTHR12565">
    <property type="entry name" value="STEROL REGULATORY ELEMENT-BINDING PROTEIN"/>
    <property type="match status" value="1"/>
</dbReference>
<organism evidence="7 8">
    <name type="scientific">Saponaria officinalis</name>
    <name type="common">Common soapwort</name>
    <name type="synonym">Lychnis saponaria</name>
    <dbReference type="NCBI Taxonomy" id="3572"/>
    <lineage>
        <taxon>Eukaryota</taxon>
        <taxon>Viridiplantae</taxon>
        <taxon>Streptophyta</taxon>
        <taxon>Embryophyta</taxon>
        <taxon>Tracheophyta</taxon>
        <taxon>Spermatophyta</taxon>
        <taxon>Magnoliopsida</taxon>
        <taxon>eudicotyledons</taxon>
        <taxon>Gunneridae</taxon>
        <taxon>Pentapetalae</taxon>
        <taxon>Caryophyllales</taxon>
        <taxon>Caryophyllaceae</taxon>
        <taxon>Caryophylleae</taxon>
        <taxon>Saponaria</taxon>
    </lineage>
</organism>
<feature type="domain" description="BHLH" evidence="6">
    <location>
        <begin position="156"/>
        <end position="206"/>
    </location>
</feature>
<sequence>MAAFSPYQQPLFLSDTAFLPTEFVPNYHQIYASSYGNSDNNIQGCSFDASTQSSCIVEQQIIHNNTCLTEKHSSFSSSMADKSENGDQNNVHTDKKRKSQHRTPSNSANSKGAKQVKTKKQKGEEETTKNEEKKGESKGGEEAPKGYIHVRARRGQATDSHSLAERVRREKISKKMGTLQALVPGCDKVTGKALMLDEIINYVQSLQNQVEFLSMKLASVDPMVYTFGLMDHDSTVFETSLQGMNNNMALPNPLIESTGANTSGSTSPTQALGTANSSLGASPATSSTLSATFPNTHVENSTNLVQFEHKPIFFPFQDVGSSYWGINEQERQSIINHFGLCDHDNNNLYSLH</sequence>
<evidence type="ECO:0000313" key="7">
    <source>
        <dbReference type="EMBL" id="KAK9684329.1"/>
    </source>
</evidence>
<gene>
    <name evidence="7" type="ORF">RND81_10G202900</name>
</gene>
<dbReference type="EMBL" id="JBDFQZ010000010">
    <property type="protein sequence ID" value="KAK9684329.1"/>
    <property type="molecule type" value="Genomic_DNA"/>
</dbReference>
<keyword evidence="4" id="KW-0539">Nucleus</keyword>
<evidence type="ECO:0000256" key="2">
    <source>
        <dbReference type="ARBA" id="ARBA00023015"/>
    </source>
</evidence>
<dbReference type="AlphaFoldDB" id="A0AAW1I6U7"/>
<comment type="subcellular location">
    <subcellularLocation>
        <location evidence="1">Nucleus</location>
    </subcellularLocation>
</comment>
<dbReference type="GO" id="GO:0005634">
    <property type="term" value="C:nucleus"/>
    <property type="evidence" value="ECO:0007669"/>
    <property type="project" value="UniProtKB-SubCell"/>
</dbReference>
<protein>
    <recommendedName>
        <fullName evidence="6">BHLH domain-containing protein</fullName>
    </recommendedName>
</protein>
<dbReference type="CDD" id="cd18919">
    <property type="entry name" value="bHLH_AtBPE_like"/>
    <property type="match status" value="1"/>
</dbReference>
<evidence type="ECO:0000256" key="1">
    <source>
        <dbReference type="ARBA" id="ARBA00004123"/>
    </source>
</evidence>
<dbReference type="InterPro" id="IPR011598">
    <property type="entry name" value="bHLH_dom"/>
</dbReference>
<feature type="region of interest" description="Disordered" evidence="5">
    <location>
        <begin position="257"/>
        <end position="280"/>
    </location>
</feature>
<keyword evidence="8" id="KW-1185">Reference proteome</keyword>
<feature type="compositionally biased region" description="Polar residues" evidence="5">
    <location>
        <begin position="77"/>
        <end position="91"/>
    </location>
</feature>
<reference evidence="7" key="1">
    <citation type="submission" date="2024-03" db="EMBL/GenBank/DDBJ databases">
        <title>WGS assembly of Saponaria officinalis var. Norfolk2.</title>
        <authorList>
            <person name="Jenkins J."/>
            <person name="Shu S."/>
            <person name="Grimwood J."/>
            <person name="Barry K."/>
            <person name="Goodstein D."/>
            <person name="Schmutz J."/>
            <person name="Leebens-Mack J."/>
            <person name="Osbourn A."/>
        </authorList>
    </citation>
    <scope>NUCLEOTIDE SEQUENCE [LARGE SCALE GENOMIC DNA]</scope>
    <source>
        <strain evidence="7">JIC</strain>
    </source>
</reference>
<dbReference type="InterPro" id="IPR036638">
    <property type="entry name" value="HLH_DNA-bd_sf"/>
</dbReference>
<dbReference type="InterPro" id="IPR024097">
    <property type="entry name" value="bHLH_ZIP_TF"/>
</dbReference>
<accession>A0AAW1I6U7</accession>
<comment type="caution">
    <text evidence="7">The sequence shown here is derived from an EMBL/GenBank/DDBJ whole genome shotgun (WGS) entry which is preliminary data.</text>
</comment>
<dbReference type="Proteomes" id="UP001443914">
    <property type="component" value="Unassembled WGS sequence"/>
</dbReference>
<dbReference type="PANTHER" id="PTHR12565:SF431">
    <property type="entry name" value="TRANSCRIPTION FACTOR BHLH137"/>
    <property type="match status" value="1"/>
</dbReference>
<feature type="region of interest" description="Disordered" evidence="5">
    <location>
        <begin position="77"/>
        <end position="148"/>
    </location>
</feature>
<feature type="compositionally biased region" description="Basic and acidic residues" evidence="5">
    <location>
        <begin position="121"/>
        <end position="144"/>
    </location>
</feature>
<evidence type="ECO:0000256" key="4">
    <source>
        <dbReference type="ARBA" id="ARBA00023242"/>
    </source>
</evidence>
<proteinExistence type="predicted"/>
<keyword evidence="3" id="KW-0804">Transcription</keyword>
<name>A0AAW1I6U7_SAPOF</name>
<evidence type="ECO:0000256" key="3">
    <source>
        <dbReference type="ARBA" id="ARBA00023163"/>
    </source>
</evidence>
<dbReference type="SUPFAM" id="SSF47459">
    <property type="entry name" value="HLH, helix-loop-helix DNA-binding domain"/>
    <property type="match status" value="1"/>
</dbReference>
<evidence type="ECO:0000313" key="8">
    <source>
        <dbReference type="Proteomes" id="UP001443914"/>
    </source>
</evidence>
<dbReference type="FunFam" id="4.10.280.10:FF:000002">
    <property type="entry name" value="Basic helix-loop-helix transcription factor"/>
    <property type="match status" value="1"/>
</dbReference>
<dbReference type="Gene3D" id="4.10.280.10">
    <property type="entry name" value="Helix-loop-helix DNA-binding domain"/>
    <property type="match status" value="1"/>
</dbReference>
<dbReference type="SMART" id="SM00353">
    <property type="entry name" value="HLH"/>
    <property type="match status" value="1"/>
</dbReference>
<evidence type="ECO:0000259" key="6">
    <source>
        <dbReference type="PROSITE" id="PS50888"/>
    </source>
</evidence>
<dbReference type="Pfam" id="PF00010">
    <property type="entry name" value="HLH"/>
    <property type="match status" value="1"/>
</dbReference>